<dbReference type="InterPro" id="IPR057244">
    <property type="entry name" value="GAIN_B"/>
</dbReference>
<dbReference type="EMBL" id="JBGBPQ010000026">
    <property type="protein sequence ID" value="KAL1499204.1"/>
    <property type="molecule type" value="Genomic_DNA"/>
</dbReference>
<comment type="subcellular location">
    <subcellularLocation>
        <location evidence="1">Membrane</location>
    </subcellularLocation>
</comment>
<comment type="caution">
    <text evidence="9">The sequence shown here is derived from an EMBL/GenBank/DDBJ whole genome shotgun (WGS) entry which is preliminary data.</text>
</comment>
<evidence type="ECO:0000256" key="3">
    <source>
        <dbReference type="ARBA" id="ARBA00022989"/>
    </source>
</evidence>
<evidence type="ECO:0000313" key="10">
    <source>
        <dbReference type="Proteomes" id="UP001515480"/>
    </source>
</evidence>
<keyword evidence="3 7" id="KW-1133">Transmembrane helix</keyword>
<feature type="transmembrane region" description="Helical" evidence="7">
    <location>
        <begin position="1340"/>
        <end position="1357"/>
    </location>
</feature>
<feature type="transmembrane region" description="Helical" evidence="7">
    <location>
        <begin position="1575"/>
        <end position="1593"/>
    </location>
</feature>
<feature type="transmembrane region" description="Helical" evidence="7">
    <location>
        <begin position="844"/>
        <end position="866"/>
    </location>
</feature>
<feature type="region of interest" description="Disordered" evidence="6">
    <location>
        <begin position="317"/>
        <end position="344"/>
    </location>
</feature>
<evidence type="ECO:0000256" key="6">
    <source>
        <dbReference type="SAM" id="MobiDB-lite"/>
    </source>
</evidence>
<keyword evidence="5" id="KW-1015">Disulfide bond</keyword>
<name>A0AB34IGF4_PRYPA</name>
<feature type="region of interest" description="Disordered" evidence="6">
    <location>
        <begin position="193"/>
        <end position="215"/>
    </location>
</feature>
<proteinExistence type="predicted"/>
<evidence type="ECO:0000256" key="5">
    <source>
        <dbReference type="ARBA" id="ARBA00023157"/>
    </source>
</evidence>
<feature type="region of interest" description="Disordered" evidence="6">
    <location>
        <begin position="444"/>
        <end position="470"/>
    </location>
</feature>
<feature type="compositionally biased region" description="Pro residues" evidence="6">
    <location>
        <begin position="449"/>
        <end position="469"/>
    </location>
</feature>
<dbReference type="Gene3D" id="2.60.220.50">
    <property type="match status" value="1"/>
</dbReference>
<evidence type="ECO:0000256" key="4">
    <source>
        <dbReference type="ARBA" id="ARBA00023136"/>
    </source>
</evidence>
<feature type="compositionally biased region" description="Pro residues" evidence="6">
    <location>
        <begin position="703"/>
        <end position="723"/>
    </location>
</feature>
<feature type="region of interest" description="Disordered" evidence="6">
    <location>
        <begin position="571"/>
        <end position="597"/>
    </location>
</feature>
<sequence>MNAFFQIALSNITNNVGSNIEDDVNAMGETLVCAFQSSITRSIGVGVSECPAPPPPNSPPSAPPPHFPPPAPPCAPSPVPPAPPPPLSPGSRLVEALFLGFEIDSSVELFNESAFLVNLGSFLRVDMHRLKLTVVQPGSVIVDVTVLAGGEGETPLGEIQETLPFTERPTLSAALNVTVISRPTITSGTVIVAAPSPPLPQPPPPAQPPSSPPLSPGSRLVEALFLGFEIDSSVELFNESGFLVNLGSFLRVDMHRLKLTVVQPGSVIVDVTVVAGGEGETPLGEIQETLPSTERPLLSAALNVTVISRPTITSGTVIVAAPSPPPPQPPPPAQPPSSPPLSPGSRLVEPLFLGFEIDSSVELFNESAFLVNLGSFMHVDVHRLKLTVVQPGSVIVDVTVLAGGEGETPLGEIQETLPSTERPLLSAALNVTVISRPTITSGTVIVAAPSPPPPQPPPPAQPPSSPPLSPGSRLVEALFLGFEIDSSVELFNESAFLVNLGSFLHVDMHRLKLTVVQPGSVIVDVTVLAGGEGETPLGEIQETLPSTERPLLSAALNVTVISRPTITSGTVIVAAPSPPPPQPPPPAQPPSSPPLSPGSRLVEALFLGFEIDSSVELFNESAFLVNLGSFLHVDMHRLKLTVVQPGSVIVDVTVVAGGEGETPLGEIQETLPSTERPLLSAALNVTVISRPTISSGTVIVAAPSPPPPQPPPPAQPPSSPPLSPGSRLVEALFLGFEIDSSVELFNESAFLVNLGSFLHVDMHRLKLTVVQARLVIVDVTVLAGGAAFVDQLLVSFALDGSVETFDQAEFLVDLGLFLATVVLIFTSTLNILPRGSRGRNVPDAIVAASALNLTAVTAAALTQISLKTAQDGATILSFVISQQTGTAVDASSPQIFSSIVSISEAVLAGFSSDSNQHGISVNITTSNLNITAERRLPKRLEAAPVLCNTDNGPASVAIPSDTLSAVPGLNFSLPVNVIMFSTFPLLHGLPPVAAPQSVSAGESANFASVLISFTLRQGNREIKVNGTEKPINITIPLSPTFNSTGKCVGFPANTSEASCESTLECRYWDEISETWSAAGCRSLYGGKDAIICECNHLTDFVIFEFPSTWNDVAASFLNGVAVNPLTLQDLIDCLGSLSWRKYWFVLLVSLILTCSNVFMLQWAAWRDESEIAEKLVITSNALANKRVRDKVRLFEASRNLVAKLQLRRPGEFDLNSASSASLAHVSASGSTGDLKLSRAKYLWQRVKSHAHEVGQNKILLDEWYKNSKKTSTRLRLAFLQSHSVLAPTMHSGNVGFTRAQTVMFLFNTFALELVLLTMQFSAPDDQPVTINPVSILGKSALAVLITLPSTWLFAAVFEPVKLVNGVRTALKWNFCLARPKRDRKPEFKKYDANKKAREFAAVQPFASPSDIKVKISPPPSPPSQPSGHISDKSTLKSDGGSSSDPIHVQSLGSGSSDNIRMRHESRVFSSESLDVLIALSLRRQLLKDPIDKQQLAFICAGWLGNWSLFVALQLIFISYGCTLAGEDAGETQGEQAASPFNVAFSLQNSTNSTGGAERAAPYILSAWGLSLAQRLLLAEPVIILASVMVPLLLGSRYGGACCGETINNVIATVMDVVAPRILKG</sequence>
<feature type="region of interest" description="Disordered" evidence="6">
    <location>
        <begin position="699"/>
        <end position="724"/>
    </location>
</feature>
<evidence type="ECO:0000313" key="9">
    <source>
        <dbReference type="EMBL" id="KAL1499204.1"/>
    </source>
</evidence>
<keyword evidence="4 7" id="KW-0472">Membrane</keyword>
<dbReference type="PROSITE" id="PS50221">
    <property type="entry name" value="GAIN_B"/>
    <property type="match status" value="1"/>
</dbReference>
<feature type="compositionally biased region" description="Polar residues" evidence="6">
    <location>
        <begin position="1439"/>
        <end position="1458"/>
    </location>
</feature>
<feature type="compositionally biased region" description="Pro residues" evidence="6">
    <location>
        <begin position="576"/>
        <end position="596"/>
    </location>
</feature>
<evidence type="ECO:0000256" key="7">
    <source>
        <dbReference type="SAM" id="Phobius"/>
    </source>
</evidence>
<dbReference type="PANTHER" id="PTHR48125:SF12">
    <property type="entry name" value="AT HOOK TRANSCRIPTION FACTOR FAMILY-RELATED"/>
    <property type="match status" value="1"/>
</dbReference>
<dbReference type="InterPro" id="IPR000203">
    <property type="entry name" value="GPS"/>
</dbReference>
<dbReference type="SMART" id="SM00303">
    <property type="entry name" value="GPS"/>
    <property type="match status" value="1"/>
</dbReference>
<feature type="transmembrane region" description="Helical" evidence="7">
    <location>
        <begin position="1495"/>
        <end position="1517"/>
    </location>
</feature>
<dbReference type="Proteomes" id="UP001515480">
    <property type="component" value="Unassembled WGS sequence"/>
</dbReference>
<evidence type="ECO:0000259" key="8">
    <source>
        <dbReference type="PROSITE" id="PS50221"/>
    </source>
</evidence>
<dbReference type="PANTHER" id="PTHR48125">
    <property type="entry name" value="LP07818P1"/>
    <property type="match status" value="1"/>
</dbReference>
<keyword evidence="2 7" id="KW-0812">Transmembrane</keyword>
<feature type="transmembrane region" description="Helical" evidence="7">
    <location>
        <begin position="1302"/>
        <end position="1320"/>
    </location>
</feature>
<gene>
    <name evidence="9" type="ORF">AB1Y20_013712</name>
</gene>
<feature type="region of interest" description="Disordered" evidence="6">
    <location>
        <begin position="1410"/>
        <end position="1458"/>
    </location>
</feature>
<feature type="compositionally biased region" description="Pro residues" evidence="6">
    <location>
        <begin position="195"/>
        <end position="215"/>
    </location>
</feature>
<accession>A0AB34IGF4</accession>
<feature type="compositionally biased region" description="Pro residues" evidence="6">
    <location>
        <begin position="322"/>
        <end position="342"/>
    </location>
</feature>
<evidence type="ECO:0000256" key="1">
    <source>
        <dbReference type="ARBA" id="ARBA00004370"/>
    </source>
</evidence>
<feature type="transmembrane region" description="Helical" evidence="7">
    <location>
        <begin position="810"/>
        <end position="832"/>
    </location>
</feature>
<feature type="region of interest" description="Disordered" evidence="6">
    <location>
        <begin position="51"/>
        <end position="87"/>
    </location>
</feature>
<protein>
    <recommendedName>
        <fullName evidence="8">GAIN-B domain-containing protein</fullName>
    </recommendedName>
</protein>
<dbReference type="InterPro" id="IPR046338">
    <property type="entry name" value="GAIN_dom_sf"/>
</dbReference>
<dbReference type="GO" id="GO:0016020">
    <property type="term" value="C:membrane"/>
    <property type="evidence" value="ECO:0007669"/>
    <property type="project" value="UniProtKB-SubCell"/>
</dbReference>
<organism evidence="9 10">
    <name type="scientific">Prymnesium parvum</name>
    <name type="common">Toxic golden alga</name>
    <dbReference type="NCBI Taxonomy" id="97485"/>
    <lineage>
        <taxon>Eukaryota</taxon>
        <taxon>Haptista</taxon>
        <taxon>Haptophyta</taxon>
        <taxon>Prymnesiophyceae</taxon>
        <taxon>Prymnesiales</taxon>
        <taxon>Prymnesiaceae</taxon>
        <taxon>Prymnesium</taxon>
    </lineage>
</organism>
<evidence type="ECO:0000256" key="2">
    <source>
        <dbReference type="ARBA" id="ARBA00022692"/>
    </source>
</evidence>
<feature type="domain" description="GAIN-B" evidence="8">
    <location>
        <begin position="926"/>
        <end position="1110"/>
    </location>
</feature>
<feature type="transmembrane region" description="Helical" evidence="7">
    <location>
        <begin position="1142"/>
        <end position="1165"/>
    </location>
</feature>
<dbReference type="Pfam" id="PF01825">
    <property type="entry name" value="GPS"/>
    <property type="match status" value="1"/>
</dbReference>
<reference evidence="9 10" key="1">
    <citation type="journal article" date="2024" name="Science">
        <title>Giant polyketide synthase enzymes in the biosynthesis of giant marine polyether toxins.</title>
        <authorList>
            <person name="Fallon T.R."/>
            <person name="Shende V.V."/>
            <person name="Wierzbicki I.H."/>
            <person name="Pendleton A.L."/>
            <person name="Watervoot N.F."/>
            <person name="Auber R.P."/>
            <person name="Gonzalez D.J."/>
            <person name="Wisecaver J.H."/>
            <person name="Moore B.S."/>
        </authorList>
    </citation>
    <scope>NUCLEOTIDE SEQUENCE [LARGE SCALE GENOMIC DNA]</scope>
    <source>
        <strain evidence="9 10">12B1</strain>
    </source>
</reference>
<keyword evidence="10" id="KW-1185">Reference proteome</keyword>